<dbReference type="OrthoDB" id="9791073at2"/>
<dbReference type="InterPro" id="IPR036412">
    <property type="entry name" value="HAD-like_sf"/>
</dbReference>
<accession>A0A0M7APZ3</accession>
<dbReference type="InterPro" id="IPR023214">
    <property type="entry name" value="HAD_sf"/>
</dbReference>
<dbReference type="InterPro" id="IPR006357">
    <property type="entry name" value="HAD-SF_hydro_IIA"/>
</dbReference>
<organism evidence="1 2">
    <name type="scientific">Roseibium alexandrii</name>
    <dbReference type="NCBI Taxonomy" id="388408"/>
    <lineage>
        <taxon>Bacteria</taxon>
        <taxon>Pseudomonadati</taxon>
        <taxon>Pseudomonadota</taxon>
        <taxon>Alphaproteobacteria</taxon>
        <taxon>Hyphomicrobiales</taxon>
        <taxon>Stappiaceae</taxon>
        <taxon>Roseibium</taxon>
    </lineage>
</organism>
<reference evidence="2" key="1">
    <citation type="submission" date="2015-07" db="EMBL/GenBank/DDBJ databases">
        <authorList>
            <person name="Rodrigo-Torres Lidia"/>
            <person name="Arahal R.David."/>
        </authorList>
    </citation>
    <scope>NUCLEOTIDE SEQUENCE [LARGE SCALE GENOMIC DNA]</scope>
    <source>
        <strain evidence="2">CECT 5112</strain>
    </source>
</reference>
<dbReference type="GO" id="GO:0005737">
    <property type="term" value="C:cytoplasm"/>
    <property type="evidence" value="ECO:0007669"/>
    <property type="project" value="TreeGrafter"/>
</dbReference>
<dbReference type="Pfam" id="PF13344">
    <property type="entry name" value="Hydrolase_6"/>
    <property type="match status" value="1"/>
</dbReference>
<evidence type="ECO:0000313" key="1">
    <source>
        <dbReference type="EMBL" id="CTQ76512.1"/>
    </source>
</evidence>
<sequence>MTRVIKSLSEIAPDYDAIVLDQWGVLHDGSAAYPGTAAALEHLEARGTRLAVLSNSGKRAAPNLARITTMGFSSGLFDCIMTSGEALWRDIANCTITERRFFPVERTKGDASAWATELAIDLTPDLNSAEAVLLMGLPDGTNLSDWQPVLEKAASRQLRIYCSNPDKASPRAGGRTVMSPGALAEIYTAAGGDVVYYGKPFKPVFGSLAQALGTDRLLMVGDSLEHDIAGADAAGWDSVLIQGGLYAADFSTGDADTTLARLCAEKNAPFPTYRLEVLR</sequence>
<evidence type="ECO:0000313" key="2">
    <source>
        <dbReference type="Proteomes" id="UP000053235"/>
    </source>
</evidence>
<proteinExistence type="predicted"/>
<dbReference type="RefSeq" id="WP_055673804.1">
    <property type="nucleotide sequence ID" value="NZ_CXWD01000027.1"/>
</dbReference>
<dbReference type="SUPFAM" id="SSF56784">
    <property type="entry name" value="HAD-like"/>
    <property type="match status" value="1"/>
</dbReference>
<protein>
    <submittedName>
        <fullName evidence="1">Phosphoglycolate phosphatase</fullName>
    </submittedName>
</protein>
<dbReference type="PANTHER" id="PTHR19288:SF90">
    <property type="entry name" value="OS08G0542600 PROTEIN"/>
    <property type="match status" value="1"/>
</dbReference>
<name>A0A0M7APZ3_9HYPH</name>
<dbReference type="GO" id="GO:0016791">
    <property type="term" value="F:phosphatase activity"/>
    <property type="evidence" value="ECO:0007669"/>
    <property type="project" value="TreeGrafter"/>
</dbReference>
<dbReference type="EMBL" id="CXWD01000027">
    <property type="protein sequence ID" value="CTQ76512.1"/>
    <property type="molecule type" value="Genomic_DNA"/>
</dbReference>
<dbReference type="Proteomes" id="UP000053235">
    <property type="component" value="Unassembled WGS sequence"/>
</dbReference>
<dbReference type="Pfam" id="PF13242">
    <property type="entry name" value="Hydrolase_like"/>
    <property type="match status" value="1"/>
</dbReference>
<dbReference type="InterPro" id="IPR006356">
    <property type="entry name" value="HAD-SF_hydro_IIA_hyp3"/>
</dbReference>
<dbReference type="STRING" id="388408.LAX5112_04617"/>
<keyword evidence="2" id="KW-1185">Reference proteome</keyword>
<gene>
    <name evidence="1" type="ORF">LAX5112_04617</name>
</gene>
<dbReference type="Gene3D" id="3.40.50.1000">
    <property type="entry name" value="HAD superfamily/HAD-like"/>
    <property type="match status" value="2"/>
</dbReference>
<dbReference type="PANTHER" id="PTHR19288">
    <property type="entry name" value="4-NITROPHENYLPHOSPHATASE-RELATED"/>
    <property type="match status" value="1"/>
</dbReference>
<dbReference type="AlphaFoldDB" id="A0A0M7APZ3"/>
<dbReference type="NCBIfam" id="TIGR01459">
    <property type="entry name" value="HAD-SF-IIA-hyp4"/>
    <property type="match status" value="1"/>
</dbReference>